<gene>
    <name evidence="1" type="ORF">SBF1_7050002</name>
</gene>
<dbReference type="AlphaFoldDB" id="A0A2U3LPJ1"/>
<evidence type="ECO:0000313" key="1">
    <source>
        <dbReference type="EMBL" id="SPF53843.1"/>
    </source>
</evidence>
<name>A0A2U3LPJ1_9FIRM</name>
<dbReference type="EMBL" id="OMOF01000674">
    <property type="protein sequence ID" value="SPF53843.1"/>
    <property type="molecule type" value="Genomic_DNA"/>
</dbReference>
<sequence length="41" mass="4838">MLEGIKNHDIYLENSDRYNDPRSKLLQGTAWENMRTKVLST</sequence>
<evidence type="ECO:0000313" key="2">
    <source>
        <dbReference type="Proteomes" id="UP000238916"/>
    </source>
</evidence>
<accession>A0A2U3LPJ1</accession>
<organism evidence="1 2">
    <name type="scientific">Candidatus Desulfosporosinus infrequens</name>
    <dbReference type="NCBI Taxonomy" id="2043169"/>
    <lineage>
        <taxon>Bacteria</taxon>
        <taxon>Bacillati</taxon>
        <taxon>Bacillota</taxon>
        <taxon>Clostridia</taxon>
        <taxon>Eubacteriales</taxon>
        <taxon>Desulfitobacteriaceae</taxon>
        <taxon>Desulfosporosinus</taxon>
    </lineage>
</organism>
<dbReference type="Proteomes" id="UP000238916">
    <property type="component" value="Unassembled WGS sequence"/>
</dbReference>
<protein>
    <submittedName>
        <fullName evidence="1">Uncharacterized protein</fullName>
    </submittedName>
</protein>
<proteinExistence type="predicted"/>
<reference evidence="2" key="1">
    <citation type="submission" date="2018-02" db="EMBL/GenBank/DDBJ databases">
        <authorList>
            <person name="Hausmann B."/>
        </authorList>
    </citation>
    <scope>NUCLEOTIDE SEQUENCE [LARGE SCALE GENOMIC DNA]</scope>
    <source>
        <strain evidence="2">Peat soil MAG SbF1</strain>
    </source>
</reference>